<dbReference type="InterPro" id="IPR018713">
    <property type="entry name" value="MPAB/Lcp_cat_dom"/>
</dbReference>
<feature type="transmembrane region" description="Helical" evidence="1">
    <location>
        <begin position="23"/>
        <end position="45"/>
    </location>
</feature>
<dbReference type="GO" id="GO:0016491">
    <property type="term" value="F:oxidoreductase activity"/>
    <property type="evidence" value="ECO:0007669"/>
    <property type="project" value="InterPro"/>
</dbReference>
<evidence type="ECO:0000313" key="3">
    <source>
        <dbReference type="EMBL" id="PNY20893.1"/>
    </source>
</evidence>
<dbReference type="Proteomes" id="UP000236621">
    <property type="component" value="Unassembled WGS sequence"/>
</dbReference>
<gene>
    <name evidence="3" type="ORF">TCAP_07311</name>
</gene>
<keyword evidence="1" id="KW-1133">Transmembrane helix</keyword>
<proteinExistence type="predicted"/>
<name>A0A2K3Q019_9HYPO</name>
<dbReference type="InterPro" id="IPR046366">
    <property type="entry name" value="MPAB"/>
</dbReference>
<dbReference type="PANTHER" id="PTHR36124:SF1">
    <property type="entry name" value="ER-BOUND OXYGENASE MPAB_MPAB'_RUBBER OXYGENASE CATALYTIC DOMAIN-CONTAINING PROTEIN"/>
    <property type="match status" value="1"/>
</dbReference>
<dbReference type="EMBL" id="NRSZ01001256">
    <property type="protein sequence ID" value="PNY20893.1"/>
    <property type="molecule type" value="Genomic_DNA"/>
</dbReference>
<dbReference type="AlphaFoldDB" id="A0A2K3Q019"/>
<dbReference type="OrthoDB" id="545169at2759"/>
<accession>A0A2K3Q019</accession>
<reference evidence="3 4" key="1">
    <citation type="submission" date="2017-08" db="EMBL/GenBank/DDBJ databases">
        <title>Harnessing the power of phylogenomics to disentangle the directionality and signatures of interkingdom host jumping in the parasitic fungal genus Tolypocladium.</title>
        <authorList>
            <person name="Quandt C.A."/>
            <person name="Patterson W."/>
            <person name="Spatafora J.W."/>
        </authorList>
    </citation>
    <scope>NUCLEOTIDE SEQUENCE [LARGE SCALE GENOMIC DNA]</scope>
    <source>
        <strain evidence="3 4">CBS 113982</strain>
    </source>
</reference>
<evidence type="ECO:0000259" key="2">
    <source>
        <dbReference type="Pfam" id="PF09995"/>
    </source>
</evidence>
<keyword evidence="1" id="KW-0812">Transmembrane</keyword>
<feature type="domain" description="ER-bound oxygenase mpaB/mpaB'/Rubber oxygenase catalytic" evidence="2">
    <location>
        <begin position="146"/>
        <end position="298"/>
    </location>
</feature>
<dbReference type="Pfam" id="PF09995">
    <property type="entry name" value="MPAB_Lcp_cat"/>
    <property type="match status" value="1"/>
</dbReference>
<dbReference type="PANTHER" id="PTHR36124">
    <property type="match status" value="1"/>
</dbReference>
<dbReference type="STRING" id="45235.A0A2K3Q019"/>
<comment type="caution">
    <text evidence="3">The sequence shown here is derived from an EMBL/GenBank/DDBJ whole genome shotgun (WGS) entry which is preliminary data.</text>
</comment>
<evidence type="ECO:0000313" key="4">
    <source>
        <dbReference type="Proteomes" id="UP000236621"/>
    </source>
</evidence>
<protein>
    <recommendedName>
        <fullName evidence="2">ER-bound oxygenase mpaB/mpaB'/Rubber oxygenase catalytic domain-containing protein</fullName>
    </recommendedName>
</protein>
<keyword evidence="4" id="KW-1185">Reference proteome</keyword>
<keyword evidence="1" id="KW-0472">Membrane</keyword>
<sequence length="429" mass="48968">MVDVTSSAPSGYGNGWLNIPEHLQWTVALGLVFITYATACSLLRFRRLNDIRSRYNFPDRASFSRMTHADAQAIVYDISSLEFPLLYDLALRYALFKTYAIENIAKLLVSVSDLAKSDQAPKRYEDTEVLFSCFSHFPPSSPLLHKAVARMNYLHAPYIKSDRILNQDLLYVLYTAMVEPIRFMRLYEWRSLTEMEVAAQATLWKCIGDMMGIDYATLLGKNEWNDAIEFMEDVTRWGCKYEDSYMLPLPEVQHLGTVLVDLLLSAYPKTVRPLGYQILLVILGERMRYAFGFPEPGVATSAFTYVLLLSRQIFIRYLSLPRFSRVRYVADPDPKTGRMHHTRYLKEPWYAPATRWARWGPVALVTRATGGMVPGDGGAEMKPEGFLFEDIGPRYKMGKGVEQMAQMEEQVRVVTTRTGSCPFAIPTKA</sequence>
<evidence type="ECO:0000256" key="1">
    <source>
        <dbReference type="SAM" id="Phobius"/>
    </source>
</evidence>
<organism evidence="3 4">
    <name type="scientific">Tolypocladium capitatum</name>
    <dbReference type="NCBI Taxonomy" id="45235"/>
    <lineage>
        <taxon>Eukaryota</taxon>
        <taxon>Fungi</taxon>
        <taxon>Dikarya</taxon>
        <taxon>Ascomycota</taxon>
        <taxon>Pezizomycotina</taxon>
        <taxon>Sordariomycetes</taxon>
        <taxon>Hypocreomycetidae</taxon>
        <taxon>Hypocreales</taxon>
        <taxon>Ophiocordycipitaceae</taxon>
        <taxon>Tolypocladium</taxon>
    </lineage>
</organism>